<dbReference type="EMBL" id="PVTL01000004">
    <property type="protein sequence ID" value="PRY68366.1"/>
    <property type="molecule type" value="Genomic_DNA"/>
</dbReference>
<dbReference type="AlphaFoldDB" id="A0A2T0VDV5"/>
<gene>
    <name evidence="3" type="ORF">B0I08_10468</name>
</gene>
<dbReference type="RefSeq" id="WP_106211771.1">
    <property type="nucleotide sequence ID" value="NZ_PVTL01000004.1"/>
</dbReference>
<proteinExistence type="predicted"/>
<reference evidence="3 4" key="1">
    <citation type="submission" date="2018-03" db="EMBL/GenBank/DDBJ databases">
        <title>Genomic Encyclopedia of Type Strains, Phase III (KMG-III): the genomes of soil and plant-associated and newly described type strains.</title>
        <authorList>
            <person name="Whitman W."/>
        </authorList>
    </citation>
    <scope>NUCLEOTIDE SEQUENCE [LARGE SCALE GENOMIC DNA]</scope>
    <source>
        <strain evidence="3 4">CGMCC 1.12484</strain>
    </source>
</reference>
<accession>A0A2T0VDV5</accession>
<name>A0A2T0VDV5_9MICO</name>
<evidence type="ECO:0000313" key="4">
    <source>
        <dbReference type="Proteomes" id="UP000237983"/>
    </source>
</evidence>
<evidence type="ECO:0000259" key="2">
    <source>
        <dbReference type="Pfam" id="PF00857"/>
    </source>
</evidence>
<dbReference type="InterPro" id="IPR050272">
    <property type="entry name" value="Isochorismatase-like_hydrls"/>
</dbReference>
<sequence length="215" mass="22468">MTTDTTQVTAASDYAASGFGRRLGFGKKPALIVIDFVDAYLVKGSPLYAGVEEPLESATRVLEASRAAGIPIIYTVVEQAKGPTGGGVFARKVTGLETLASGSPLGAIAAPLTPRDEDPIISKKYASSFFGTSLSTDLTVLGCDSVILVGLSTSGCVRATAVDACQYGFIPLVVREAVGDRRQEPHDAALFDLDAKYADVVGEHEVLKYLAAFTS</sequence>
<dbReference type="InterPro" id="IPR000868">
    <property type="entry name" value="Isochorismatase-like_dom"/>
</dbReference>
<keyword evidence="4" id="KW-1185">Reference proteome</keyword>
<feature type="domain" description="Isochorismatase-like" evidence="2">
    <location>
        <begin position="30"/>
        <end position="201"/>
    </location>
</feature>
<dbReference type="Pfam" id="PF00857">
    <property type="entry name" value="Isochorismatase"/>
    <property type="match status" value="1"/>
</dbReference>
<dbReference type="Gene3D" id="3.40.50.850">
    <property type="entry name" value="Isochorismatase-like"/>
    <property type="match status" value="1"/>
</dbReference>
<dbReference type="GO" id="GO:0016787">
    <property type="term" value="F:hydrolase activity"/>
    <property type="evidence" value="ECO:0007669"/>
    <property type="project" value="UniProtKB-KW"/>
</dbReference>
<protein>
    <submittedName>
        <fullName evidence="3">Nicotinamidase-related amidase</fullName>
    </submittedName>
</protein>
<dbReference type="PANTHER" id="PTHR43540">
    <property type="entry name" value="PEROXYUREIDOACRYLATE/UREIDOACRYLATE AMIDOHYDROLASE-RELATED"/>
    <property type="match status" value="1"/>
</dbReference>
<dbReference type="InterPro" id="IPR036380">
    <property type="entry name" value="Isochorismatase-like_sf"/>
</dbReference>
<dbReference type="SUPFAM" id="SSF52499">
    <property type="entry name" value="Isochorismatase-like hydrolases"/>
    <property type="match status" value="1"/>
</dbReference>
<comment type="caution">
    <text evidence="3">The sequence shown here is derived from an EMBL/GenBank/DDBJ whole genome shotgun (WGS) entry which is preliminary data.</text>
</comment>
<organism evidence="3 4">
    <name type="scientific">Glaciihabitans tibetensis</name>
    <dbReference type="NCBI Taxonomy" id="1266600"/>
    <lineage>
        <taxon>Bacteria</taxon>
        <taxon>Bacillati</taxon>
        <taxon>Actinomycetota</taxon>
        <taxon>Actinomycetes</taxon>
        <taxon>Micrococcales</taxon>
        <taxon>Microbacteriaceae</taxon>
        <taxon>Glaciihabitans</taxon>
    </lineage>
</organism>
<keyword evidence="1" id="KW-0378">Hydrolase</keyword>
<evidence type="ECO:0000256" key="1">
    <source>
        <dbReference type="ARBA" id="ARBA00022801"/>
    </source>
</evidence>
<dbReference type="OrthoDB" id="4832958at2"/>
<dbReference type="PANTHER" id="PTHR43540:SF1">
    <property type="entry name" value="ISOCHORISMATASE HYDROLASE"/>
    <property type="match status" value="1"/>
</dbReference>
<dbReference type="Proteomes" id="UP000237983">
    <property type="component" value="Unassembled WGS sequence"/>
</dbReference>
<evidence type="ECO:0000313" key="3">
    <source>
        <dbReference type="EMBL" id="PRY68366.1"/>
    </source>
</evidence>